<evidence type="ECO:0000259" key="1">
    <source>
        <dbReference type="Pfam" id="PF01636"/>
    </source>
</evidence>
<dbReference type="SUPFAM" id="SSF56112">
    <property type="entry name" value="Protein kinase-like (PK-like)"/>
    <property type="match status" value="1"/>
</dbReference>
<reference evidence="2 3" key="1">
    <citation type="journal article" date="2019" name="Int. J. Syst. Evol. Microbiol.">
        <title>The Global Catalogue of Microorganisms (GCM) 10K type strain sequencing project: providing services to taxonomists for standard genome sequencing and annotation.</title>
        <authorList>
            <consortium name="The Broad Institute Genomics Platform"/>
            <consortium name="The Broad Institute Genome Sequencing Center for Infectious Disease"/>
            <person name="Wu L."/>
            <person name="Ma J."/>
        </authorList>
    </citation>
    <scope>NUCLEOTIDE SEQUENCE [LARGE SCALE GENOMIC DNA]</scope>
    <source>
        <strain evidence="2 3">JCM 12696</strain>
    </source>
</reference>
<sequence>MKMHANQLTVLPTTVRALVDQQFPEWRSLPIRSIAAQGTVNAVFRIGDRFAARFPLEPADVESARRRLECEMEAARELVGRIRFPTPEPVALGEPGAGYPLPWSVQTWLPGTVADDEEPRESVAFARDLADLIGDLRAIDTRGRTFVGTGRGGDLQSHDAWMETCFRHSEQLLDVPRLRHFWATARELPRNAAEDVMAHGDLVPGNVLVSAGRLAGILDVGSFAPADLSLDLVSAWHLLEAGPRQVLRNRLGCDDLEWERGKAWAFVQAMGLVWYYVESNPTMSRSGQRSLERILADKSPE</sequence>
<proteinExistence type="predicted"/>
<dbReference type="Pfam" id="PF01636">
    <property type="entry name" value="APH"/>
    <property type="match status" value="1"/>
</dbReference>
<dbReference type="InterPro" id="IPR051678">
    <property type="entry name" value="AGP_Transferase"/>
</dbReference>
<dbReference type="CDD" id="cd05155">
    <property type="entry name" value="APH_ChoK_like_1"/>
    <property type="match status" value="1"/>
</dbReference>
<gene>
    <name evidence="2" type="ORF">GCM10009654_23060</name>
</gene>
<dbReference type="PANTHER" id="PTHR21310:SF42">
    <property type="entry name" value="BIFUNCTIONAL AAC_APH"/>
    <property type="match status" value="1"/>
</dbReference>
<evidence type="ECO:0000313" key="2">
    <source>
        <dbReference type="EMBL" id="GAA1165558.1"/>
    </source>
</evidence>
<name>A0ABN1US51_9ACTN</name>
<evidence type="ECO:0000313" key="3">
    <source>
        <dbReference type="Proteomes" id="UP001501371"/>
    </source>
</evidence>
<organism evidence="2 3">
    <name type="scientific">Streptomyces hebeiensis</name>
    <dbReference type="NCBI Taxonomy" id="229486"/>
    <lineage>
        <taxon>Bacteria</taxon>
        <taxon>Bacillati</taxon>
        <taxon>Actinomycetota</taxon>
        <taxon>Actinomycetes</taxon>
        <taxon>Kitasatosporales</taxon>
        <taxon>Streptomycetaceae</taxon>
        <taxon>Streptomyces</taxon>
    </lineage>
</organism>
<dbReference type="EMBL" id="BAAAKV010000017">
    <property type="protein sequence ID" value="GAA1165558.1"/>
    <property type="molecule type" value="Genomic_DNA"/>
</dbReference>
<dbReference type="InterPro" id="IPR011009">
    <property type="entry name" value="Kinase-like_dom_sf"/>
</dbReference>
<dbReference type="Proteomes" id="UP001501371">
    <property type="component" value="Unassembled WGS sequence"/>
</dbReference>
<dbReference type="PANTHER" id="PTHR21310">
    <property type="entry name" value="AMINOGLYCOSIDE PHOSPHOTRANSFERASE-RELATED-RELATED"/>
    <property type="match status" value="1"/>
</dbReference>
<feature type="domain" description="Aminoglycoside phosphotransferase" evidence="1">
    <location>
        <begin position="36"/>
        <end position="250"/>
    </location>
</feature>
<dbReference type="InterPro" id="IPR002575">
    <property type="entry name" value="Aminoglycoside_PTrfase"/>
</dbReference>
<dbReference type="RefSeq" id="WP_344274046.1">
    <property type="nucleotide sequence ID" value="NZ_BAAAKV010000017.1"/>
</dbReference>
<accession>A0ABN1US51</accession>
<protein>
    <submittedName>
        <fullName evidence="2">Aminoglycoside phosphotransferase family protein</fullName>
    </submittedName>
</protein>
<dbReference type="Gene3D" id="3.90.1200.10">
    <property type="match status" value="1"/>
</dbReference>
<keyword evidence="3" id="KW-1185">Reference proteome</keyword>
<comment type="caution">
    <text evidence="2">The sequence shown here is derived from an EMBL/GenBank/DDBJ whole genome shotgun (WGS) entry which is preliminary data.</text>
</comment>
<dbReference type="Gene3D" id="3.30.200.20">
    <property type="entry name" value="Phosphorylase Kinase, domain 1"/>
    <property type="match status" value="1"/>
</dbReference>